<gene>
    <name evidence="2" type="ORF">BJP51_24475</name>
    <name evidence="3" type="ORF">BSK47_27055</name>
</gene>
<evidence type="ECO:0000313" key="2">
    <source>
        <dbReference type="EMBL" id="OMD27675.1"/>
    </source>
</evidence>
<dbReference type="RefSeq" id="WP_051491182.1">
    <property type="nucleotide sequence ID" value="NZ_JARLKA010000026.1"/>
</dbReference>
<evidence type="ECO:0000256" key="1">
    <source>
        <dbReference type="SAM" id="MobiDB-lite"/>
    </source>
</evidence>
<evidence type="ECO:0000313" key="5">
    <source>
        <dbReference type="Proteomes" id="UP000187465"/>
    </source>
</evidence>
<dbReference type="EMBL" id="MKQP01000035">
    <property type="protein sequence ID" value="OMD27675.1"/>
    <property type="molecule type" value="Genomic_DNA"/>
</dbReference>
<accession>A0A1R0X307</accession>
<comment type="caution">
    <text evidence="2">The sequence shown here is derived from an EMBL/GenBank/DDBJ whole genome shotgun (WGS) entry which is preliminary data.</text>
</comment>
<evidence type="ECO:0000313" key="3">
    <source>
        <dbReference type="EMBL" id="OME12478.1"/>
    </source>
</evidence>
<dbReference type="Proteomes" id="UP000187465">
    <property type="component" value="Unassembled WGS sequence"/>
</dbReference>
<sequence>MLRKNSQVTHPSSKGKPGQDSTVRDHTPENHKKFIQWNVSRFISWAESVGAYTASCVQAILSSYKVEQQGYRSCMALLKLEDKNSVVRLEIAFAKAFSYTPRPSSQNIKTILTTSQDRLETINEVKPQPLSSENHEFVRGADYHGRG</sequence>
<feature type="compositionally biased region" description="Polar residues" evidence="1">
    <location>
        <begin position="1"/>
        <end position="12"/>
    </location>
</feature>
<dbReference type="Proteomes" id="UP000187323">
    <property type="component" value="Unassembled WGS sequence"/>
</dbReference>
<dbReference type="AlphaFoldDB" id="A0A1R0X307"/>
<feature type="region of interest" description="Disordered" evidence="1">
    <location>
        <begin position="1"/>
        <end position="26"/>
    </location>
</feature>
<organism evidence="2 5">
    <name type="scientific">Paenibacillus odorifer</name>
    <dbReference type="NCBI Taxonomy" id="189426"/>
    <lineage>
        <taxon>Bacteria</taxon>
        <taxon>Bacillati</taxon>
        <taxon>Bacillota</taxon>
        <taxon>Bacilli</taxon>
        <taxon>Bacillales</taxon>
        <taxon>Paenibacillaceae</taxon>
        <taxon>Paenibacillus</taxon>
    </lineage>
</organism>
<dbReference type="EMBL" id="MPTO01000033">
    <property type="protein sequence ID" value="OME12478.1"/>
    <property type="molecule type" value="Genomic_DNA"/>
</dbReference>
<name>A0A1R0X307_9BACL</name>
<proteinExistence type="predicted"/>
<protein>
    <submittedName>
        <fullName evidence="2">Uncharacterized protein</fullName>
    </submittedName>
</protein>
<reference evidence="4 5" key="1">
    <citation type="submission" date="2016-10" db="EMBL/GenBank/DDBJ databases">
        <title>Paenibacillus species isolates.</title>
        <authorList>
            <person name="Beno S.M."/>
        </authorList>
    </citation>
    <scope>NUCLEOTIDE SEQUENCE [LARGE SCALE GENOMIC DNA]</scope>
    <source>
        <strain evidence="2 5">FSL H7-0604</strain>
        <strain evidence="3 4">FSL H7-0918</strain>
    </source>
</reference>
<evidence type="ECO:0000313" key="4">
    <source>
        <dbReference type="Proteomes" id="UP000187323"/>
    </source>
</evidence>